<dbReference type="PROSITE" id="PS50994">
    <property type="entry name" value="INTEGRASE"/>
    <property type="match status" value="1"/>
</dbReference>
<dbReference type="Pfam" id="PF00665">
    <property type="entry name" value="rve"/>
    <property type="match status" value="1"/>
</dbReference>
<dbReference type="Pfam" id="PF17921">
    <property type="entry name" value="Integrase_H2C2"/>
    <property type="match status" value="1"/>
</dbReference>
<proteinExistence type="predicted"/>
<dbReference type="GO" id="GO:0003964">
    <property type="term" value="F:RNA-directed DNA polymerase activity"/>
    <property type="evidence" value="ECO:0007669"/>
    <property type="project" value="UniProtKB-EC"/>
</dbReference>
<dbReference type="PANTHER" id="PTHR37984">
    <property type="entry name" value="PROTEIN CBG26694"/>
    <property type="match status" value="1"/>
</dbReference>
<gene>
    <name evidence="3" type="primary">jg7962</name>
    <name evidence="3" type="ORF">PAEG_LOCUS25100</name>
</gene>
<evidence type="ECO:0000259" key="2">
    <source>
        <dbReference type="PROSITE" id="PS50994"/>
    </source>
</evidence>
<dbReference type="InterPro" id="IPR036397">
    <property type="entry name" value="RNaseH_sf"/>
</dbReference>
<dbReference type="EC" id="2.7.7.49" evidence="1"/>
<dbReference type="GO" id="GO:0015074">
    <property type="term" value="P:DNA integration"/>
    <property type="evidence" value="ECO:0007669"/>
    <property type="project" value="InterPro"/>
</dbReference>
<evidence type="ECO:0000313" key="3">
    <source>
        <dbReference type="EMBL" id="CAH2265778.1"/>
    </source>
</evidence>
<dbReference type="AlphaFoldDB" id="A0A8S4SK52"/>
<dbReference type="FunFam" id="1.10.340.70:FF:000001">
    <property type="entry name" value="Retrovirus-related Pol polyprotein from transposon gypsy-like Protein"/>
    <property type="match status" value="1"/>
</dbReference>
<dbReference type="Proteomes" id="UP000838756">
    <property type="component" value="Unassembled WGS sequence"/>
</dbReference>
<accession>A0A8S4SK52</accession>
<keyword evidence="4" id="KW-1185">Reference proteome</keyword>
<evidence type="ECO:0000313" key="4">
    <source>
        <dbReference type="Proteomes" id="UP000838756"/>
    </source>
</evidence>
<dbReference type="InterPro" id="IPR001584">
    <property type="entry name" value="Integrase_cat-core"/>
</dbReference>
<dbReference type="Gene3D" id="3.30.420.10">
    <property type="entry name" value="Ribonuclease H-like superfamily/Ribonuclease H"/>
    <property type="match status" value="1"/>
</dbReference>
<comment type="caution">
    <text evidence="3">The sequence shown here is derived from an EMBL/GenBank/DDBJ whole genome shotgun (WGS) entry which is preliminary data.</text>
</comment>
<dbReference type="SUPFAM" id="SSF53098">
    <property type="entry name" value="Ribonuclease H-like"/>
    <property type="match status" value="1"/>
</dbReference>
<dbReference type="PANTHER" id="PTHR37984:SF5">
    <property type="entry name" value="PROTEIN NYNRIN-LIKE"/>
    <property type="match status" value="1"/>
</dbReference>
<dbReference type="InterPro" id="IPR041588">
    <property type="entry name" value="Integrase_H2C2"/>
</dbReference>
<name>A0A8S4SK52_9NEOP</name>
<sequence length="297" mass="33912">MNLTTKDDWLIVEQRRDPELNKTIKDLQSSKKSSTEFELKDNILHYKTEVNGKMRLVKVVPQSYQWSLINTYHEALKHMGWEKTLAKLKESFWFPKMTSTVRYFVEHCVICRTMKGPSGALQSRLHPIEKVPEPFHTIDIDISGKLSGEATQKEYVFVAIDAYTKFVVLQHAKSKTQSSALKHLQEVIFLFGAPKRIIVDGDGAFTSHYKAYCDQYGIELHKCAGYTSRGNGQVERVMRIIKNGLTVIKHTQKAHWEKSLGTLQLAINCTISKSTGKSTNTNRVIDWQKRVCTSSTA</sequence>
<dbReference type="EMBL" id="CAKXAJ010026292">
    <property type="protein sequence ID" value="CAH2265778.1"/>
    <property type="molecule type" value="Genomic_DNA"/>
</dbReference>
<protein>
    <recommendedName>
        <fullName evidence="1">RNA-directed DNA polymerase</fullName>
        <ecNumber evidence="1">2.7.7.49</ecNumber>
    </recommendedName>
</protein>
<dbReference type="Gene3D" id="1.10.340.70">
    <property type="match status" value="1"/>
</dbReference>
<dbReference type="OrthoDB" id="116216at2759"/>
<evidence type="ECO:0000256" key="1">
    <source>
        <dbReference type="ARBA" id="ARBA00012493"/>
    </source>
</evidence>
<dbReference type="InterPro" id="IPR012337">
    <property type="entry name" value="RNaseH-like_sf"/>
</dbReference>
<reference evidence="3" key="1">
    <citation type="submission" date="2022-03" db="EMBL/GenBank/DDBJ databases">
        <authorList>
            <person name="Lindestad O."/>
        </authorList>
    </citation>
    <scope>NUCLEOTIDE SEQUENCE</scope>
</reference>
<dbReference type="GO" id="GO:0003676">
    <property type="term" value="F:nucleic acid binding"/>
    <property type="evidence" value="ECO:0007669"/>
    <property type="project" value="InterPro"/>
</dbReference>
<feature type="domain" description="Integrase catalytic" evidence="2">
    <location>
        <begin position="128"/>
        <end position="288"/>
    </location>
</feature>
<organism evidence="3 4">
    <name type="scientific">Pararge aegeria aegeria</name>
    <dbReference type="NCBI Taxonomy" id="348720"/>
    <lineage>
        <taxon>Eukaryota</taxon>
        <taxon>Metazoa</taxon>
        <taxon>Ecdysozoa</taxon>
        <taxon>Arthropoda</taxon>
        <taxon>Hexapoda</taxon>
        <taxon>Insecta</taxon>
        <taxon>Pterygota</taxon>
        <taxon>Neoptera</taxon>
        <taxon>Endopterygota</taxon>
        <taxon>Lepidoptera</taxon>
        <taxon>Glossata</taxon>
        <taxon>Ditrysia</taxon>
        <taxon>Papilionoidea</taxon>
        <taxon>Nymphalidae</taxon>
        <taxon>Satyrinae</taxon>
        <taxon>Satyrini</taxon>
        <taxon>Parargina</taxon>
        <taxon>Pararge</taxon>
    </lineage>
</organism>
<dbReference type="InterPro" id="IPR050951">
    <property type="entry name" value="Retrovirus_Pol_polyprotein"/>
</dbReference>